<feature type="domain" description="Mycothiol-dependent maleylpyruvate isomerase metal-binding" evidence="1">
    <location>
        <begin position="9"/>
        <end position="95"/>
    </location>
</feature>
<dbReference type="InterPro" id="IPR034660">
    <property type="entry name" value="DinB/YfiT-like"/>
</dbReference>
<evidence type="ECO:0000313" key="2">
    <source>
        <dbReference type="EMBL" id="TCO18892.1"/>
    </source>
</evidence>
<keyword evidence="3" id="KW-1185">Reference proteome</keyword>
<dbReference type="RefSeq" id="WP_132191472.1">
    <property type="nucleotide sequence ID" value="NZ_SLWM01000011.1"/>
</dbReference>
<gene>
    <name evidence="2" type="ORF">EV644_111130</name>
</gene>
<dbReference type="Gene3D" id="1.20.120.450">
    <property type="entry name" value="dinb family like domain"/>
    <property type="match status" value="1"/>
</dbReference>
<name>A0ABY2BI79_9ACTN</name>
<dbReference type="InterPro" id="IPR017517">
    <property type="entry name" value="Maleyloyr_isom"/>
</dbReference>
<comment type="caution">
    <text evidence="2">The sequence shown here is derived from an EMBL/GenBank/DDBJ whole genome shotgun (WGS) entry which is preliminary data.</text>
</comment>
<evidence type="ECO:0000259" key="1">
    <source>
        <dbReference type="Pfam" id="PF11716"/>
    </source>
</evidence>
<proteinExistence type="predicted"/>
<organism evidence="2 3">
    <name type="scientific">Kribbella orskensis</name>
    <dbReference type="NCBI Taxonomy" id="2512216"/>
    <lineage>
        <taxon>Bacteria</taxon>
        <taxon>Bacillati</taxon>
        <taxon>Actinomycetota</taxon>
        <taxon>Actinomycetes</taxon>
        <taxon>Propionibacteriales</taxon>
        <taxon>Kribbellaceae</taxon>
        <taxon>Kribbella</taxon>
    </lineage>
</organism>
<dbReference type="Proteomes" id="UP000295818">
    <property type="component" value="Unassembled WGS sequence"/>
</dbReference>
<reference evidence="2 3" key="1">
    <citation type="journal article" date="2015" name="Stand. Genomic Sci.">
        <title>Genomic Encyclopedia of Bacterial and Archaeal Type Strains, Phase III: the genomes of soil and plant-associated and newly described type strains.</title>
        <authorList>
            <person name="Whitman W.B."/>
            <person name="Woyke T."/>
            <person name="Klenk H.P."/>
            <person name="Zhou Y."/>
            <person name="Lilburn T.G."/>
            <person name="Beck B.J."/>
            <person name="De Vos P."/>
            <person name="Vandamme P."/>
            <person name="Eisen J.A."/>
            <person name="Garrity G."/>
            <person name="Hugenholtz P."/>
            <person name="Kyrpides N.C."/>
        </authorList>
    </citation>
    <scope>NUCLEOTIDE SEQUENCE [LARGE SCALE GENOMIC DNA]</scope>
    <source>
        <strain evidence="2 3">VKM Ac-2538</strain>
    </source>
</reference>
<dbReference type="NCBIfam" id="TIGR03083">
    <property type="entry name" value="maleylpyruvate isomerase family mycothiol-dependent enzyme"/>
    <property type="match status" value="1"/>
</dbReference>
<evidence type="ECO:0000313" key="3">
    <source>
        <dbReference type="Proteomes" id="UP000295818"/>
    </source>
</evidence>
<sequence>MAELQSLIRAERLALIEFLETLEPAEWETRSLCGAWTVQAVAAHLAWASAMPVTETLASLARSGFRLNKASAEMAVRWAHRGPAAILDQLRANAANGAKPVGVPMDAVLVDAVVHALDIRLPLGRPRPVPAEAFRIVADFSMTAKWPMTISVGGSARKRLDGLRLVADGYDWSAGEGREVHGSAETVLRVLNGRPVDADELIGPGADQLYARVNRH</sequence>
<accession>A0ABY2BI79</accession>
<dbReference type="EMBL" id="SLWM01000011">
    <property type="protein sequence ID" value="TCO18892.1"/>
    <property type="molecule type" value="Genomic_DNA"/>
</dbReference>
<dbReference type="InterPro" id="IPR024344">
    <property type="entry name" value="MDMPI_metal-binding"/>
</dbReference>
<protein>
    <submittedName>
        <fullName evidence="2">Uncharacterized protein (TIGR03083 family)</fullName>
    </submittedName>
</protein>
<dbReference type="SUPFAM" id="SSF109854">
    <property type="entry name" value="DinB/YfiT-like putative metalloenzymes"/>
    <property type="match status" value="1"/>
</dbReference>
<dbReference type="Pfam" id="PF11716">
    <property type="entry name" value="MDMPI_N"/>
    <property type="match status" value="1"/>
</dbReference>